<feature type="chain" id="PRO_5029760813" evidence="1">
    <location>
        <begin position="22"/>
        <end position="197"/>
    </location>
</feature>
<dbReference type="Proteomes" id="UP000594262">
    <property type="component" value="Unplaced"/>
</dbReference>
<proteinExistence type="predicted"/>
<sequence>MESKILLVLLLLMIFVNDVFAAEKIVPTNRHGVKPVVIIGDEEIENPGRLMAVIPVLSMEWSVSLNVRYPSYGGTGYTIFHMANEGVRDTSYGARIPIISRPYLTLPVTFHISSAVNGHWNHYQNFQGAAPNGTNHIEVHQRYVSNGHYRYFIMIDGVEVYSVLNTDARQFYNVHVYVGWPDPAPCFISNLEITNFL</sequence>
<keyword evidence="1" id="KW-0732">Signal</keyword>
<evidence type="ECO:0000313" key="2">
    <source>
        <dbReference type="EnsemblMetazoa" id="CLYHEMP023791.1"/>
    </source>
</evidence>
<accession>A0A7M6DR11</accession>
<keyword evidence="3" id="KW-1185">Reference proteome</keyword>
<dbReference type="AlphaFoldDB" id="A0A7M6DR11"/>
<dbReference type="EnsemblMetazoa" id="CLYHEMT023791.1">
    <property type="protein sequence ID" value="CLYHEMP023791.1"/>
    <property type="gene ID" value="CLYHEMG023791"/>
</dbReference>
<reference evidence="2" key="1">
    <citation type="submission" date="2021-01" db="UniProtKB">
        <authorList>
            <consortium name="EnsemblMetazoa"/>
        </authorList>
    </citation>
    <scope>IDENTIFICATION</scope>
</reference>
<name>A0A7M6DR11_9CNID</name>
<protein>
    <submittedName>
        <fullName evidence="2">Uncharacterized protein</fullName>
    </submittedName>
</protein>
<feature type="signal peptide" evidence="1">
    <location>
        <begin position="1"/>
        <end position="21"/>
    </location>
</feature>
<organism evidence="2 3">
    <name type="scientific">Clytia hemisphaerica</name>
    <dbReference type="NCBI Taxonomy" id="252671"/>
    <lineage>
        <taxon>Eukaryota</taxon>
        <taxon>Metazoa</taxon>
        <taxon>Cnidaria</taxon>
        <taxon>Hydrozoa</taxon>
        <taxon>Hydroidolina</taxon>
        <taxon>Leptothecata</taxon>
        <taxon>Obeliida</taxon>
        <taxon>Clytiidae</taxon>
        <taxon>Clytia</taxon>
    </lineage>
</organism>
<evidence type="ECO:0000256" key="1">
    <source>
        <dbReference type="SAM" id="SignalP"/>
    </source>
</evidence>
<evidence type="ECO:0000313" key="3">
    <source>
        <dbReference type="Proteomes" id="UP000594262"/>
    </source>
</evidence>